<comment type="caution">
    <text evidence="2">The sequence shown here is derived from an EMBL/GenBank/DDBJ whole genome shotgun (WGS) entry which is preliminary data.</text>
</comment>
<evidence type="ECO:0000313" key="3">
    <source>
        <dbReference type="Proteomes" id="UP000233551"/>
    </source>
</evidence>
<evidence type="ECO:0000256" key="1">
    <source>
        <dbReference type="SAM" id="MobiDB-lite"/>
    </source>
</evidence>
<proteinExistence type="predicted"/>
<name>A0A2I0L007_PUNGR</name>
<dbReference type="AlphaFoldDB" id="A0A2I0L007"/>
<organism evidence="2 3">
    <name type="scientific">Punica granatum</name>
    <name type="common">Pomegranate</name>
    <dbReference type="NCBI Taxonomy" id="22663"/>
    <lineage>
        <taxon>Eukaryota</taxon>
        <taxon>Viridiplantae</taxon>
        <taxon>Streptophyta</taxon>
        <taxon>Embryophyta</taxon>
        <taxon>Tracheophyta</taxon>
        <taxon>Spermatophyta</taxon>
        <taxon>Magnoliopsida</taxon>
        <taxon>eudicotyledons</taxon>
        <taxon>Gunneridae</taxon>
        <taxon>Pentapetalae</taxon>
        <taxon>rosids</taxon>
        <taxon>malvids</taxon>
        <taxon>Myrtales</taxon>
        <taxon>Lythraceae</taxon>
        <taxon>Punica</taxon>
    </lineage>
</organism>
<protein>
    <submittedName>
        <fullName evidence="2">Uncharacterized protein</fullName>
    </submittedName>
</protein>
<accession>A0A2I0L007</accession>
<sequence length="218" mass="24186">MGWNASGLHRPEKQGGPEESSACTGGYEATSSRWHRTSGLPRDSHAWLEVACEGHKPCADPEIEMKPMRWLRIPREENGVSGRYLNLWWVGREGIELPAKGRSHGYYGRLGWLCQAVGPTWLGEESREARFSIDHAFELRGSLESRIVDARTKTILTSLILLCGTVDSLASAEDRELETSRESAIGAFLVFPKCSDMSGDHRVLQLPKTNPEGLPGDI</sequence>
<evidence type="ECO:0000313" key="2">
    <source>
        <dbReference type="EMBL" id="PKI73456.1"/>
    </source>
</evidence>
<dbReference type="EMBL" id="PGOL01000274">
    <property type="protein sequence ID" value="PKI73456.1"/>
    <property type="molecule type" value="Genomic_DNA"/>
</dbReference>
<gene>
    <name evidence="2" type="ORF">CRG98_006164</name>
</gene>
<dbReference type="Proteomes" id="UP000233551">
    <property type="component" value="Unassembled WGS sequence"/>
</dbReference>
<feature type="region of interest" description="Disordered" evidence="1">
    <location>
        <begin position="1"/>
        <end position="38"/>
    </location>
</feature>
<reference evidence="2 3" key="1">
    <citation type="submission" date="2017-11" db="EMBL/GenBank/DDBJ databases">
        <title>De-novo sequencing of pomegranate (Punica granatum L.) genome.</title>
        <authorList>
            <person name="Akparov Z."/>
            <person name="Amiraslanov A."/>
            <person name="Hajiyeva S."/>
            <person name="Abbasov M."/>
            <person name="Kaur K."/>
            <person name="Hamwieh A."/>
            <person name="Solovyev V."/>
            <person name="Salamov A."/>
            <person name="Braich B."/>
            <person name="Kosarev P."/>
            <person name="Mahmoud A."/>
            <person name="Hajiyev E."/>
            <person name="Babayeva S."/>
            <person name="Izzatullayeva V."/>
            <person name="Mammadov A."/>
            <person name="Mammadov A."/>
            <person name="Sharifova S."/>
            <person name="Ojaghi J."/>
            <person name="Eynullazada K."/>
            <person name="Bayramov B."/>
            <person name="Abdulazimova A."/>
            <person name="Shahmuradov I."/>
        </authorList>
    </citation>
    <scope>NUCLEOTIDE SEQUENCE [LARGE SCALE GENOMIC DNA]</scope>
    <source>
        <strain evidence="3">cv. AG2017</strain>
        <tissue evidence="2">Leaf</tissue>
    </source>
</reference>
<keyword evidence="3" id="KW-1185">Reference proteome</keyword>